<dbReference type="AlphaFoldDB" id="A0A235F9H9"/>
<feature type="transmembrane region" description="Helical" evidence="10">
    <location>
        <begin position="355"/>
        <end position="373"/>
    </location>
</feature>
<dbReference type="PIRSF" id="PIRSF016636">
    <property type="entry name" value="AlgI_DltB"/>
    <property type="match status" value="1"/>
</dbReference>
<organism evidence="11 12">
    <name type="scientific">Fictibacillus aquaticus</name>
    <dbReference type="NCBI Taxonomy" id="2021314"/>
    <lineage>
        <taxon>Bacteria</taxon>
        <taxon>Bacillati</taxon>
        <taxon>Bacillota</taxon>
        <taxon>Bacilli</taxon>
        <taxon>Bacillales</taxon>
        <taxon>Fictibacillaceae</taxon>
        <taxon>Fictibacillus</taxon>
    </lineage>
</organism>
<keyword evidence="5 10" id="KW-0812">Transmembrane</keyword>
<protein>
    <submittedName>
        <fullName evidence="11">Membrane-bound O-acyltransferase family protein</fullName>
    </submittedName>
</protein>
<dbReference type="PANTHER" id="PTHR13285:SF23">
    <property type="entry name" value="TEICHOIC ACID D-ALANYLTRANSFERASE"/>
    <property type="match status" value="1"/>
</dbReference>
<feature type="transmembrane region" description="Helical" evidence="10">
    <location>
        <begin position="81"/>
        <end position="99"/>
    </location>
</feature>
<feature type="transmembrane region" description="Helical" evidence="10">
    <location>
        <begin position="457"/>
        <end position="476"/>
    </location>
</feature>
<evidence type="ECO:0000256" key="5">
    <source>
        <dbReference type="ARBA" id="ARBA00022692"/>
    </source>
</evidence>
<dbReference type="InterPro" id="IPR004299">
    <property type="entry name" value="MBOAT_fam"/>
</dbReference>
<dbReference type="PIRSF" id="PIRSF500217">
    <property type="entry name" value="AlgI"/>
    <property type="match status" value="1"/>
</dbReference>
<feature type="transmembrane region" description="Helical" evidence="10">
    <location>
        <begin position="245"/>
        <end position="265"/>
    </location>
</feature>
<evidence type="ECO:0000256" key="2">
    <source>
        <dbReference type="ARBA" id="ARBA00010323"/>
    </source>
</evidence>
<feature type="transmembrane region" description="Helical" evidence="10">
    <location>
        <begin position="394"/>
        <end position="414"/>
    </location>
</feature>
<evidence type="ECO:0000313" key="11">
    <source>
        <dbReference type="EMBL" id="OYD57734.1"/>
    </source>
</evidence>
<evidence type="ECO:0000256" key="9">
    <source>
        <dbReference type="PIRNR" id="PIRNR016636"/>
    </source>
</evidence>
<evidence type="ECO:0000256" key="8">
    <source>
        <dbReference type="ARBA" id="ARBA00023315"/>
    </source>
</evidence>
<evidence type="ECO:0000256" key="6">
    <source>
        <dbReference type="ARBA" id="ARBA00022989"/>
    </source>
</evidence>
<feature type="transmembrane region" description="Helical" evidence="10">
    <location>
        <begin position="149"/>
        <end position="169"/>
    </location>
</feature>
<dbReference type="GO" id="GO:0005886">
    <property type="term" value="C:plasma membrane"/>
    <property type="evidence" value="ECO:0007669"/>
    <property type="project" value="UniProtKB-SubCell"/>
</dbReference>
<keyword evidence="7 9" id="KW-0472">Membrane</keyword>
<dbReference type="InterPro" id="IPR028362">
    <property type="entry name" value="AlgI"/>
</dbReference>
<dbReference type="Proteomes" id="UP000215059">
    <property type="component" value="Unassembled WGS sequence"/>
</dbReference>
<keyword evidence="8 9" id="KW-0012">Acyltransferase</keyword>
<dbReference type="OrthoDB" id="9805788at2"/>
<comment type="similarity">
    <text evidence="2 9">Belongs to the membrane-bound acyltransferase family.</text>
</comment>
<dbReference type="PANTHER" id="PTHR13285">
    <property type="entry name" value="ACYLTRANSFERASE"/>
    <property type="match status" value="1"/>
</dbReference>
<evidence type="ECO:0000256" key="10">
    <source>
        <dbReference type="SAM" id="Phobius"/>
    </source>
</evidence>
<feature type="transmembrane region" description="Helical" evidence="10">
    <location>
        <begin position="313"/>
        <end position="335"/>
    </location>
</feature>
<sequence>MLFSSLEFILMFLPVTVLIYYMLLFFKLNVISRVWLVVASLFFYSWWNISYLPLLLLSMFINYFTGSAISKADSIGKKKTLLSAGIVFNVGLLGYFKYTDFFIENMNAVFDTNTALLNLLLPLAISFFTFEQIAYIVDAYRGSTKEKDFLNYALFVTFFPRLIAGPIILHQELIPQFHDAKNKRINAQNVAAGIFIFMIGLCKKVAIADTLAVYANDGFANYANLTVLEAWVTSLSYTYQLYFDFSGYCDMAIGIGLLFNIKLPVNFFSPYKARNIQEFWKRWHMTLGRFLTSYLYIPLGGSKEGSYKLYRNILIVFAVSGIWHGAGWTFVIWGLMHGLASVLCRAWPFKLPAVISWFLTFQFVNVAWVYFRADTVHQANTIIKTMFSAGQFQLEQLTAPVLSFSTALSFSFSYERFAFHFAETNLILSGLLAATILVFFFKNSIQIKDSFQPSLKYSVWVSSMLFLVLSAVFLLNKNSEFLYFNF</sequence>
<comment type="subcellular location">
    <subcellularLocation>
        <location evidence="1">Cell membrane</location>
        <topology evidence="1">Multi-pass membrane protein</topology>
    </subcellularLocation>
</comment>
<dbReference type="InterPro" id="IPR024194">
    <property type="entry name" value="Ac/AlaTfrase_AlgI/DltB"/>
</dbReference>
<feature type="transmembrane region" description="Helical" evidence="10">
    <location>
        <begin position="6"/>
        <end position="23"/>
    </location>
</feature>
<name>A0A235F9H9_9BACL</name>
<proteinExistence type="inferred from homology"/>
<keyword evidence="12" id="KW-1185">Reference proteome</keyword>
<reference evidence="11 12" key="1">
    <citation type="submission" date="2017-07" db="EMBL/GenBank/DDBJ databases">
        <title>Fictibacillus sp. nov. GDSW-R2A3 Genome sequencing and assembly.</title>
        <authorList>
            <person name="Mayilraj S."/>
        </authorList>
    </citation>
    <scope>NUCLEOTIDE SEQUENCE [LARGE SCALE GENOMIC DNA]</scope>
    <source>
        <strain evidence="11 12">GDSW-R2A3</strain>
    </source>
</reference>
<comment type="caution">
    <text evidence="11">The sequence shown here is derived from an EMBL/GenBank/DDBJ whole genome shotgun (WGS) entry which is preliminary data.</text>
</comment>
<feature type="transmembrane region" description="Helical" evidence="10">
    <location>
        <begin position="119"/>
        <end position="137"/>
    </location>
</feature>
<dbReference type="EMBL" id="NOII01000003">
    <property type="protein sequence ID" value="OYD57734.1"/>
    <property type="molecule type" value="Genomic_DNA"/>
</dbReference>
<evidence type="ECO:0000256" key="4">
    <source>
        <dbReference type="ARBA" id="ARBA00022679"/>
    </source>
</evidence>
<accession>A0A235F9H9</accession>
<evidence type="ECO:0000256" key="7">
    <source>
        <dbReference type="ARBA" id="ARBA00023136"/>
    </source>
</evidence>
<feature type="transmembrane region" description="Helical" evidence="10">
    <location>
        <begin position="189"/>
        <end position="207"/>
    </location>
</feature>
<dbReference type="GO" id="GO:0042121">
    <property type="term" value="P:alginic acid biosynthetic process"/>
    <property type="evidence" value="ECO:0007669"/>
    <property type="project" value="InterPro"/>
</dbReference>
<keyword evidence="4 9" id="KW-0808">Transferase</keyword>
<dbReference type="GO" id="GO:0016746">
    <property type="term" value="F:acyltransferase activity"/>
    <property type="evidence" value="ECO:0007669"/>
    <property type="project" value="UniProtKB-KW"/>
</dbReference>
<feature type="transmembrane region" description="Helical" evidence="10">
    <location>
        <begin position="53"/>
        <end position="69"/>
    </location>
</feature>
<gene>
    <name evidence="11" type="ORF">CGZ90_13825</name>
</gene>
<evidence type="ECO:0000256" key="1">
    <source>
        <dbReference type="ARBA" id="ARBA00004651"/>
    </source>
</evidence>
<dbReference type="InterPro" id="IPR051085">
    <property type="entry name" value="MB_O-acyltransferase"/>
</dbReference>
<dbReference type="RefSeq" id="WP_094253085.1">
    <property type="nucleotide sequence ID" value="NZ_JBHLXL010000001.1"/>
</dbReference>
<keyword evidence="3 9" id="KW-1003">Cell membrane</keyword>
<feature type="transmembrane region" description="Helical" evidence="10">
    <location>
        <begin position="426"/>
        <end position="445"/>
    </location>
</feature>
<dbReference type="Pfam" id="PF03062">
    <property type="entry name" value="MBOAT"/>
    <property type="match status" value="1"/>
</dbReference>
<evidence type="ECO:0000256" key="3">
    <source>
        <dbReference type="ARBA" id="ARBA00022475"/>
    </source>
</evidence>
<evidence type="ECO:0000313" key="12">
    <source>
        <dbReference type="Proteomes" id="UP000215059"/>
    </source>
</evidence>
<keyword evidence="6 10" id="KW-1133">Transmembrane helix</keyword>